<accession>A0AAV7QW20</accession>
<proteinExistence type="predicted"/>
<sequence>MQERLKDHTTRLGTAKQHISIIEDGTVAMASVWREEITVTIATKNEDLEGRLLCNNIGPLGSYVELLLIELLGRNTFTATFAVGIAHRSLGPHPCAHSLPDS</sequence>
<evidence type="ECO:0000313" key="2">
    <source>
        <dbReference type="Proteomes" id="UP001066276"/>
    </source>
</evidence>
<evidence type="ECO:0000313" key="1">
    <source>
        <dbReference type="EMBL" id="KAJ1144180.1"/>
    </source>
</evidence>
<dbReference type="AlphaFoldDB" id="A0AAV7QW20"/>
<keyword evidence="2" id="KW-1185">Reference proteome</keyword>
<name>A0AAV7QW20_PLEWA</name>
<dbReference type="Proteomes" id="UP001066276">
    <property type="component" value="Chromosome 6"/>
</dbReference>
<dbReference type="EMBL" id="JANPWB010000010">
    <property type="protein sequence ID" value="KAJ1144180.1"/>
    <property type="molecule type" value="Genomic_DNA"/>
</dbReference>
<organism evidence="1 2">
    <name type="scientific">Pleurodeles waltl</name>
    <name type="common">Iberian ribbed newt</name>
    <dbReference type="NCBI Taxonomy" id="8319"/>
    <lineage>
        <taxon>Eukaryota</taxon>
        <taxon>Metazoa</taxon>
        <taxon>Chordata</taxon>
        <taxon>Craniata</taxon>
        <taxon>Vertebrata</taxon>
        <taxon>Euteleostomi</taxon>
        <taxon>Amphibia</taxon>
        <taxon>Batrachia</taxon>
        <taxon>Caudata</taxon>
        <taxon>Salamandroidea</taxon>
        <taxon>Salamandridae</taxon>
        <taxon>Pleurodelinae</taxon>
        <taxon>Pleurodeles</taxon>
    </lineage>
</organism>
<reference evidence="1" key="1">
    <citation type="journal article" date="2022" name="bioRxiv">
        <title>Sequencing and chromosome-scale assembly of the giantPleurodeles waltlgenome.</title>
        <authorList>
            <person name="Brown T."/>
            <person name="Elewa A."/>
            <person name="Iarovenko S."/>
            <person name="Subramanian E."/>
            <person name="Araus A.J."/>
            <person name="Petzold A."/>
            <person name="Susuki M."/>
            <person name="Suzuki K.-i.T."/>
            <person name="Hayashi T."/>
            <person name="Toyoda A."/>
            <person name="Oliveira C."/>
            <person name="Osipova E."/>
            <person name="Leigh N.D."/>
            <person name="Simon A."/>
            <person name="Yun M.H."/>
        </authorList>
    </citation>
    <scope>NUCLEOTIDE SEQUENCE</scope>
    <source>
        <strain evidence="1">20211129_DDA</strain>
        <tissue evidence="1">Liver</tissue>
    </source>
</reference>
<comment type="caution">
    <text evidence="1">The sequence shown here is derived from an EMBL/GenBank/DDBJ whole genome shotgun (WGS) entry which is preliminary data.</text>
</comment>
<protein>
    <submittedName>
        <fullName evidence="1">Uncharacterized protein</fullName>
    </submittedName>
</protein>
<gene>
    <name evidence="1" type="ORF">NDU88_010482</name>
</gene>